<dbReference type="AlphaFoldDB" id="A0A8H3V0H9"/>
<comment type="caution">
    <text evidence="2">The sequence shown here is derived from an EMBL/GenBank/DDBJ whole genome shotgun (WGS) entry which is preliminary data.</text>
</comment>
<gene>
    <name evidence="2" type="ORF">EG328_000649</name>
</gene>
<feature type="non-terminal residue" evidence="2">
    <location>
        <position position="141"/>
    </location>
</feature>
<feature type="compositionally biased region" description="Basic and acidic residues" evidence="1">
    <location>
        <begin position="71"/>
        <end position="82"/>
    </location>
</feature>
<dbReference type="Proteomes" id="UP000447873">
    <property type="component" value="Unassembled WGS sequence"/>
</dbReference>
<evidence type="ECO:0000313" key="2">
    <source>
        <dbReference type="EMBL" id="KAE9979891.1"/>
    </source>
</evidence>
<accession>A0A8H3V0H9</accession>
<reference evidence="2 3" key="1">
    <citation type="submission" date="2018-12" db="EMBL/GenBank/DDBJ databases">
        <title>Venturia inaequalis Genome Resource.</title>
        <authorList>
            <person name="Lichtner F.J."/>
        </authorList>
    </citation>
    <scope>NUCLEOTIDE SEQUENCE [LARGE SCALE GENOMIC DNA]</scope>
    <source>
        <strain evidence="2 3">120213</strain>
    </source>
</reference>
<proteinExistence type="predicted"/>
<name>A0A8H3V0H9_VENIN</name>
<evidence type="ECO:0000313" key="3">
    <source>
        <dbReference type="Proteomes" id="UP000447873"/>
    </source>
</evidence>
<sequence>MCKHRVLIYAYCECAPIFTDTYSTCPLAHATDEICQAARSANTLTDVANIQVRHLCASCEKHSAGQEGQEGQEHKDRANHEAEAEEGTFSTSANDCLRRYSLEHRQAVVARSTNSKRAKAMRDALLLVEEEAEAKTWTFTG</sequence>
<protein>
    <submittedName>
        <fullName evidence="2">Uncharacterized protein</fullName>
    </submittedName>
</protein>
<organism evidence="2 3">
    <name type="scientific">Venturia inaequalis</name>
    <name type="common">Apple scab fungus</name>
    <dbReference type="NCBI Taxonomy" id="5025"/>
    <lineage>
        <taxon>Eukaryota</taxon>
        <taxon>Fungi</taxon>
        <taxon>Dikarya</taxon>
        <taxon>Ascomycota</taxon>
        <taxon>Pezizomycotina</taxon>
        <taxon>Dothideomycetes</taxon>
        <taxon>Pleosporomycetidae</taxon>
        <taxon>Venturiales</taxon>
        <taxon>Venturiaceae</taxon>
        <taxon>Venturia</taxon>
    </lineage>
</organism>
<evidence type="ECO:0000256" key="1">
    <source>
        <dbReference type="SAM" id="MobiDB-lite"/>
    </source>
</evidence>
<dbReference type="EMBL" id="WNWS01000111">
    <property type="protein sequence ID" value="KAE9979891.1"/>
    <property type="molecule type" value="Genomic_DNA"/>
</dbReference>
<feature type="region of interest" description="Disordered" evidence="1">
    <location>
        <begin position="63"/>
        <end position="91"/>
    </location>
</feature>